<accession>A0A3B0YGF5</accession>
<reference evidence="1" key="1">
    <citation type="submission" date="2018-06" db="EMBL/GenBank/DDBJ databases">
        <authorList>
            <person name="Zhirakovskaya E."/>
        </authorList>
    </citation>
    <scope>NUCLEOTIDE SEQUENCE</scope>
</reference>
<evidence type="ECO:0000313" key="1">
    <source>
        <dbReference type="EMBL" id="VAW67436.1"/>
    </source>
</evidence>
<evidence type="ECO:0008006" key="2">
    <source>
        <dbReference type="Google" id="ProtNLM"/>
    </source>
</evidence>
<dbReference type="AlphaFoldDB" id="A0A3B0YGF5"/>
<gene>
    <name evidence="1" type="ORF">MNBD_GAMMA08-2088</name>
</gene>
<dbReference type="EMBL" id="UOFH01000389">
    <property type="protein sequence ID" value="VAW67436.1"/>
    <property type="molecule type" value="Genomic_DNA"/>
</dbReference>
<proteinExistence type="predicted"/>
<sequence length="463" mass="50323">MKAIKCTILYTVMLNMFIVPPVQSAETAEKAPLMSTSIGDLYYQLGGGKVLPPPGANYTTFRIDARFKGGFGYSCGKFNYRDNISQMVNQIKSQARQLPGQLVLALQAAGAGLPGYFMQKKNPTLYNIITKTLDQSAELFKLSYKTCEAMESEMAKNPDANPYAGFLRASVASKWKIGTDNNEIAADIHQGIKDNPGAPITWIGGKKYGSTNNPIQINKDIVTAGYNIMIGRTGDVSVLTSPTDTVTKKMPIVRIWANPDLAGRWIQDVIGDKQVVLGEDAGVPKSIVGHGLRPKVLALEIDIYDAINTAILGDFSRINTYNSTLLSNNLIVALKQMPAGERAIMVDRMSSEMAAAEAQERLFLLKQMILTGLKSPDISASPGGVTADKYIRESTFPDINEALTDMHNDLDLKQRTINRTALLILGRASKRNRLAAGVRPGTILTDDGAIKGAVFSTEPEITQ</sequence>
<organism evidence="1">
    <name type="scientific">hydrothermal vent metagenome</name>
    <dbReference type="NCBI Taxonomy" id="652676"/>
    <lineage>
        <taxon>unclassified sequences</taxon>
        <taxon>metagenomes</taxon>
        <taxon>ecological metagenomes</taxon>
    </lineage>
</organism>
<protein>
    <recommendedName>
        <fullName evidence="2">Integrating conjugative element protein</fullName>
    </recommendedName>
</protein>
<name>A0A3B0YGF5_9ZZZZ</name>